<dbReference type="HOGENOM" id="CLU_1128852_0_0_1"/>
<dbReference type="SUPFAM" id="SSF81383">
    <property type="entry name" value="F-box domain"/>
    <property type="match status" value="1"/>
</dbReference>
<reference evidence="2 3" key="1">
    <citation type="journal article" date="2005" name="Nature">
        <title>Genome sequencing and analysis of Aspergillus oryzae.</title>
        <authorList>
            <person name="Machida M."/>
            <person name="Asai K."/>
            <person name="Sano M."/>
            <person name="Tanaka T."/>
            <person name="Kumagai T."/>
            <person name="Terai G."/>
            <person name="Kusumoto K."/>
            <person name="Arima T."/>
            <person name="Akita O."/>
            <person name="Kashiwagi Y."/>
            <person name="Abe K."/>
            <person name="Gomi K."/>
            <person name="Horiuchi H."/>
            <person name="Kitamoto K."/>
            <person name="Kobayashi T."/>
            <person name="Takeuchi M."/>
            <person name="Denning D.W."/>
            <person name="Galagan J.E."/>
            <person name="Nierman W.C."/>
            <person name="Yu J."/>
            <person name="Archer D.B."/>
            <person name="Bennett J.W."/>
            <person name="Bhatnagar D."/>
            <person name="Cleveland T.E."/>
            <person name="Fedorova N.D."/>
            <person name="Gotoh O."/>
            <person name="Horikawa H."/>
            <person name="Hosoyama A."/>
            <person name="Ichinomiya M."/>
            <person name="Igarashi R."/>
            <person name="Iwashita K."/>
            <person name="Juvvadi P.R."/>
            <person name="Kato M."/>
            <person name="Kato Y."/>
            <person name="Kin T."/>
            <person name="Kokubun A."/>
            <person name="Maeda H."/>
            <person name="Maeyama N."/>
            <person name="Maruyama J."/>
            <person name="Nagasaki H."/>
            <person name="Nakajima T."/>
            <person name="Oda K."/>
            <person name="Okada K."/>
            <person name="Paulsen I."/>
            <person name="Sakamoto K."/>
            <person name="Sawano T."/>
            <person name="Takahashi M."/>
            <person name="Takase K."/>
            <person name="Terabayashi Y."/>
            <person name="Wortman J."/>
            <person name="Yamada O."/>
            <person name="Yamagata Y."/>
            <person name="Anazawa H."/>
            <person name="Hata Y."/>
            <person name="Koide Y."/>
            <person name="Komori T."/>
            <person name="Koyama Y."/>
            <person name="Minetoki T."/>
            <person name="Suharnan S."/>
            <person name="Tanaka A."/>
            <person name="Isono K."/>
            <person name="Kuhara S."/>
            <person name="Ogasawara N."/>
            <person name="Kikuchi H."/>
        </authorList>
    </citation>
    <scope>NUCLEOTIDE SEQUENCE [LARGE SCALE GENOMIC DNA]</scope>
    <source>
        <strain evidence="3">ATCC 42149 / RIB 40</strain>
    </source>
</reference>
<name>Q2U5Q7_ASPOR</name>
<keyword evidence="3" id="KW-1185">Reference proteome</keyword>
<evidence type="ECO:0000259" key="1">
    <source>
        <dbReference type="Pfam" id="PF12937"/>
    </source>
</evidence>
<proteinExistence type="predicted"/>
<gene>
    <name evidence="2" type="ORF">AO090113000046</name>
</gene>
<dbReference type="Proteomes" id="UP000006564">
    <property type="component" value="Chromosome 5"/>
</dbReference>
<dbReference type="InterPro" id="IPR001810">
    <property type="entry name" value="F-box_dom"/>
</dbReference>
<dbReference type="RefSeq" id="XP_023092579.1">
    <property type="nucleotide sequence ID" value="XM_023237786.1"/>
</dbReference>
<organism evidence="2 3">
    <name type="scientific">Aspergillus oryzae (strain ATCC 42149 / RIB 40)</name>
    <name type="common">Yellow koji mold</name>
    <dbReference type="NCBI Taxonomy" id="510516"/>
    <lineage>
        <taxon>Eukaryota</taxon>
        <taxon>Fungi</taxon>
        <taxon>Dikarya</taxon>
        <taxon>Ascomycota</taxon>
        <taxon>Pezizomycotina</taxon>
        <taxon>Eurotiomycetes</taxon>
        <taxon>Eurotiomycetidae</taxon>
        <taxon>Eurotiales</taxon>
        <taxon>Aspergillaceae</taxon>
        <taxon>Aspergillus</taxon>
        <taxon>Aspergillus subgen. Circumdati</taxon>
    </lineage>
</organism>
<evidence type="ECO:0000313" key="3">
    <source>
        <dbReference type="Proteomes" id="UP000006564"/>
    </source>
</evidence>
<dbReference type="KEGG" id="aor:AO090113000046"/>
<protein>
    <submittedName>
        <fullName evidence="2">DNA, SC113</fullName>
    </submittedName>
</protein>
<dbReference type="GeneID" id="5995888"/>
<dbReference type="Pfam" id="PF12937">
    <property type="entry name" value="F-box-like"/>
    <property type="match status" value="1"/>
</dbReference>
<dbReference type="EMBL" id="AP007166">
    <property type="protein sequence ID" value="BAE63108.1"/>
    <property type="molecule type" value="Genomic_DNA"/>
</dbReference>
<dbReference type="InterPro" id="IPR036047">
    <property type="entry name" value="F-box-like_dom_sf"/>
</dbReference>
<dbReference type="CDD" id="cd09917">
    <property type="entry name" value="F-box_SF"/>
    <property type="match status" value="1"/>
</dbReference>
<feature type="domain" description="F-box" evidence="1">
    <location>
        <begin position="13"/>
        <end position="44"/>
    </location>
</feature>
<dbReference type="EMBL" id="BA000053">
    <property type="protein sequence ID" value="BAE63108.1"/>
    <property type="molecule type" value="Genomic_DNA"/>
</dbReference>
<dbReference type="AlphaFoldDB" id="Q2U5Q7"/>
<evidence type="ECO:0000313" key="2">
    <source>
        <dbReference type="EMBL" id="BAE63108.1"/>
    </source>
</evidence>
<dbReference type="Gene3D" id="1.20.1280.50">
    <property type="match status" value="1"/>
</dbReference>
<accession>Q2U5Q7</accession>
<sequence length="246" mass="27457">MPSSAEQTFLIYELTEHIILQLDDPVEILRAQRVCRRWRDLIQTSPVLHVACWYQSSSKLKHAQTRPISDEKAWRLNPAFDQIGVPLPKAPGEDAELIDELQTKGHFMFEANLDDTPVSWMTMLATQPPCQQMLIECHRDYSGYQTMYKAPTPLCPLAHAPLADIFLRSYHIESMTGCLLMSDVIAFLAECQKPGVKYTTIRVALDRMPASVSSKVAIELPGTIRGGSTILFPSSASMAGNTFCVG</sequence>